<keyword evidence="3" id="KW-1185">Reference proteome</keyword>
<protein>
    <recommendedName>
        <fullName evidence="1">Carbohydrate-binding domain-containing protein</fullName>
    </recommendedName>
</protein>
<evidence type="ECO:0000259" key="1">
    <source>
        <dbReference type="Pfam" id="PF16011"/>
    </source>
</evidence>
<dbReference type="CDD" id="cd09620">
    <property type="entry name" value="CBM9_like_3"/>
    <property type="match status" value="1"/>
</dbReference>
<proteinExistence type="predicted"/>
<dbReference type="HOGENOM" id="CLU_106157_0_0_10"/>
<dbReference type="eggNOG" id="COG3706">
    <property type="taxonomic scope" value="Bacteria"/>
</dbReference>
<dbReference type="InterPro" id="IPR010502">
    <property type="entry name" value="Carb-bd_dom_fam9"/>
</dbReference>
<sequence length="215" mass="24913">MKSLVIRFTEALNDIDIESAGDILDTFGEASNIEILNWKAEYPYRPITLFNIARSSDSIFIKYSVRGSMLRAIYSNDQDPVNEDSCVEFFCQVPNSDKYMNFEFNCIGTCKASKRLARNSDVTPYSKEELSMIKRYPSLGRRAFKEMEGMFEWELTVKIPLRIMGIDPNNLPEKIRGNFYKCADGTDSPHYVTWNPVQTPKPDFHRPEFFGDLYF</sequence>
<dbReference type="STRING" id="694427.Palpr_0918"/>
<feature type="domain" description="Carbohydrate-binding" evidence="1">
    <location>
        <begin position="31"/>
        <end position="215"/>
    </location>
</feature>
<evidence type="ECO:0000313" key="2">
    <source>
        <dbReference type="EMBL" id="ADQ79068.1"/>
    </source>
</evidence>
<reference key="1">
    <citation type="submission" date="2010-11" db="EMBL/GenBank/DDBJ databases">
        <title>The complete genome of Paludibacter propionicigenes DSM 17365.</title>
        <authorList>
            <consortium name="US DOE Joint Genome Institute (JGI-PGF)"/>
            <person name="Lucas S."/>
            <person name="Copeland A."/>
            <person name="Lapidus A."/>
            <person name="Bruce D."/>
            <person name="Goodwin L."/>
            <person name="Pitluck S."/>
            <person name="Kyrpides N."/>
            <person name="Mavromatis K."/>
            <person name="Ivanova N."/>
            <person name="Munk A.C."/>
            <person name="Brettin T."/>
            <person name="Detter J.C."/>
            <person name="Han C."/>
            <person name="Tapia R."/>
            <person name="Land M."/>
            <person name="Hauser L."/>
            <person name="Markowitz V."/>
            <person name="Cheng J.-F."/>
            <person name="Hugenholtz P."/>
            <person name="Woyke T."/>
            <person name="Wu D."/>
            <person name="Gronow S."/>
            <person name="Wellnitz S."/>
            <person name="Brambilla E."/>
            <person name="Klenk H.-P."/>
            <person name="Eisen J.A."/>
        </authorList>
    </citation>
    <scope>NUCLEOTIDE SEQUENCE</scope>
    <source>
        <strain>WB4</strain>
    </source>
</reference>
<dbReference type="Pfam" id="PF16011">
    <property type="entry name" value="CBM9_2"/>
    <property type="match status" value="1"/>
</dbReference>
<dbReference type="GO" id="GO:0016052">
    <property type="term" value="P:carbohydrate catabolic process"/>
    <property type="evidence" value="ECO:0007669"/>
    <property type="project" value="InterPro"/>
</dbReference>
<reference evidence="2 3" key="2">
    <citation type="journal article" date="2011" name="Stand. Genomic Sci.">
        <title>Complete genome sequence of Paludibacter propionicigenes type strain (WB4).</title>
        <authorList>
            <person name="Gronow S."/>
            <person name="Munk C."/>
            <person name="Lapidus A."/>
            <person name="Nolan M."/>
            <person name="Lucas S."/>
            <person name="Hammon N."/>
            <person name="Deshpande S."/>
            <person name="Cheng J.F."/>
            <person name="Tapia R."/>
            <person name="Han C."/>
            <person name="Goodwin L."/>
            <person name="Pitluck S."/>
            <person name="Liolios K."/>
            <person name="Ivanova N."/>
            <person name="Mavromatis K."/>
            <person name="Mikhailova N."/>
            <person name="Pati A."/>
            <person name="Chen A."/>
            <person name="Palaniappan K."/>
            <person name="Land M."/>
            <person name="Hauser L."/>
            <person name="Chang Y.J."/>
            <person name="Jeffries C.D."/>
            <person name="Brambilla E."/>
            <person name="Rohde M."/>
            <person name="Goker M."/>
            <person name="Detter J.C."/>
            <person name="Woyke T."/>
            <person name="Bristow J."/>
            <person name="Eisen J.A."/>
            <person name="Markowitz V."/>
            <person name="Hugenholtz P."/>
            <person name="Kyrpides N.C."/>
            <person name="Klenk H.P."/>
        </authorList>
    </citation>
    <scope>NUCLEOTIDE SEQUENCE [LARGE SCALE GENOMIC DNA]</scope>
    <source>
        <strain evidence="3">DSM 17365 / JCM 13257 / WB4</strain>
    </source>
</reference>
<dbReference type="OrthoDB" id="9801646at2"/>
<gene>
    <name evidence="2" type="ordered locus">Palpr_0918</name>
</gene>
<dbReference type="Proteomes" id="UP000008718">
    <property type="component" value="Chromosome"/>
</dbReference>
<dbReference type="Gene3D" id="2.60.40.1190">
    <property type="match status" value="1"/>
</dbReference>
<dbReference type="SUPFAM" id="SSF49344">
    <property type="entry name" value="CBD9-like"/>
    <property type="match status" value="1"/>
</dbReference>
<accession>E4T2X4</accession>
<dbReference type="AlphaFoldDB" id="E4T2X4"/>
<dbReference type="KEGG" id="ppn:Palpr_0918"/>
<dbReference type="GO" id="GO:0004553">
    <property type="term" value="F:hydrolase activity, hydrolyzing O-glycosyl compounds"/>
    <property type="evidence" value="ECO:0007669"/>
    <property type="project" value="InterPro"/>
</dbReference>
<evidence type="ECO:0000313" key="3">
    <source>
        <dbReference type="Proteomes" id="UP000008718"/>
    </source>
</evidence>
<dbReference type="GO" id="GO:0030246">
    <property type="term" value="F:carbohydrate binding"/>
    <property type="evidence" value="ECO:0007669"/>
    <property type="project" value="InterPro"/>
</dbReference>
<name>E4T2X4_PALPW</name>
<dbReference type="RefSeq" id="WP_013444437.1">
    <property type="nucleotide sequence ID" value="NC_014734.1"/>
</dbReference>
<organism evidence="2 3">
    <name type="scientific">Paludibacter propionicigenes (strain DSM 17365 / JCM 13257 / WB4)</name>
    <dbReference type="NCBI Taxonomy" id="694427"/>
    <lineage>
        <taxon>Bacteria</taxon>
        <taxon>Pseudomonadati</taxon>
        <taxon>Bacteroidota</taxon>
        <taxon>Bacteroidia</taxon>
        <taxon>Bacteroidales</taxon>
        <taxon>Paludibacteraceae</taxon>
        <taxon>Paludibacter</taxon>
    </lineage>
</organism>
<dbReference type="EMBL" id="CP002345">
    <property type="protein sequence ID" value="ADQ79068.1"/>
    <property type="molecule type" value="Genomic_DNA"/>
</dbReference>